<dbReference type="AlphaFoldDB" id="A0A251V2X5"/>
<keyword evidence="2" id="KW-1185">Reference proteome</keyword>
<dbReference type="Proteomes" id="UP000215914">
    <property type="component" value="Chromosome 4"/>
</dbReference>
<organism evidence="1 2">
    <name type="scientific">Helianthus annuus</name>
    <name type="common">Common sunflower</name>
    <dbReference type="NCBI Taxonomy" id="4232"/>
    <lineage>
        <taxon>Eukaryota</taxon>
        <taxon>Viridiplantae</taxon>
        <taxon>Streptophyta</taxon>
        <taxon>Embryophyta</taxon>
        <taxon>Tracheophyta</taxon>
        <taxon>Spermatophyta</taxon>
        <taxon>Magnoliopsida</taxon>
        <taxon>eudicotyledons</taxon>
        <taxon>Gunneridae</taxon>
        <taxon>Pentapetalae</taxon>
        <taxon>asterids</taxon>
        <taxon>campanulids</taxon>
        <taxon>Asterales</taxon>
        <taxon>Asteraceae</taxon>
        <taxon>Asteroideae</taxon>
        <taxon>Heliantheae alliance</taxon>
        <taxon>Heliantheae</taxon>
        <taxon>Helianthus</taxon>
    </lineage>
</organism>
<proteinExistence type="predicted"/>
<reference evidence="2" key="1">
    <citation type="journal article" date="2017" name="Nature">
        <title>The sunflower genome provides insights into oil metabolism, flowering and Asterid evolution.</title>
        <authorList>
            <person name="Badouin H."/>
            <person name="Gouzy J."/>
            <person name="Grassa C.J."/>
            <person name="Murat F."/>
            <person name="Staton S.E."/>
            <person name="Cottret L."/>
            <person name="Lelandais-Briere C."/>
            <person name="Owens G.L."/>
            <person name="Carrere S."/>
            <person name="Mayjonade B."/>
            <person name="Legrand L."/>
            <person name="Gill N."/>
            <person name="Kane N.C."/>
            <person name="Bowers J.E."/>
            <person name="Hubner S."/>
            <person name="Bellec A."/>
            <person name="Berard A."/>
            <person name="Berges H."/>
            <person name="Blanchet N."/>
            <person name="Boniface M.C."/>
            <person name="Brunel D."/>
            <person name="Catrice O."/>
            <person name="Chaidir N."/>
            <person name="Claudel C."/>
            <person name="Donnadieu C."/>
            <person name="Faraut T."/>
            <person name="Fievet G."/>
            <person name="Helmstetter N."/>
            <person name="King M."/>
            <person name="Knapp S.J."/>
            <person name="Lai Z."/>
            <person name="Le Paslier M.C."/>
            <person name="Lippi Y."/>
            <person name="Lorenzon L."/>
            <person name="Mandel J.R."/>
            <person name="Marage G."/>
            <person name="Marchand G."/>
            <person name="Marquand E."/>
            <person name="Bret-Mestries E."/>
            <person name="Morien E."/>
            <person name="Nambeesan S."/>
            <person name="Nguyen T."/>
            <person name="Pegot-Espagnet P."/>
            <person name="Pouilly N."/>
            <person name="Raftis F."/>
            <person name="Sallet E."/>
            <person name="Schiex T."/>
            <person name="Thomas J."/>
            <person name="Vandecasteele C."/>
            <person name="Vares D."/>
            <person name="Vear F."/>
            <person name="Vautrin S."/>
            <person name="Crespi M."/>
            <person name="Mangin B."/>
            <person name="Burke J.M."/>
            <person name="Salse J."/>
            <person name="Munos S."/>
            <person name="Vincourt P."/>
            <person name="Rieseberg L.H."/>
            <person name="Langlade N.B."/>
        </authorList>
    </citation>
    <scope>NUCLEOTIDE SEQUENCE [LARGE SCALE GENOMIC DNA]</scope>
    <source>
        <strain evidence="2">cv. SF193</strain>
    </source>
</reference>
<accession>A0A251V2X5</accession>
<dbReference type="EMBL" id="CM007893">
    <property type="protein sequence ID" value="OTG29955.1"/>
    <property type="molecule type" value="Genomic_DNA"/>
</dbReference>
<name>A0A251V2X5_HELAN</name>
<sequence>MCRHDYVRMIRRMNIRMHEVGFIAYEKNGTGMHVYMVSIRLSMDVTNDVLEIGM</sequence>
<protein>
    <submittedName>
        <fullName evidence="1">Uncharacterized protein</fullName>
    </submittedName>
</protein>
<evidence type="ECO:0000313" key="1">
    <source>
        <dbReference type="EMBL" id="OTG29955.1"/>
    </source>
</evidence>
<dbReference type="InParanoid" id="A0A251V2X5"/>
<evidence type="ECO:0000313" key="2">
    <source>
        <dbReference type="Proteomes" id="UP000215914"/>
    </source>
</evidence>
<gene>
    <name evidence="1" type="ORF">HannXRQ_Chr04g0127811</name>
</gene>